<accession>J4SGQ0</accession>
<organism evidence="4 5">
    <name type="scientific">Mycobacterium colombiense CECT 3035</name>
    <dbReference type="NCBI Taxonomy" id="1041522"/>
    <lineage>
        <taxon>Bacteria</taxon>
        <taxon>Bacillati</taxon>
        <taxon>Actinomycetota</taxon>
        <taxon>Actinomycetes</taxon>
        <taxon>Mycobacteriales</taxon>
        <taxon>Mycobacteriaceae</taxon>
        <taxon>Mycobacterium</taxon>
        <taxon>Mycobacterium avium complex (MAC)</taxon>
    </lineage>
</organism>
<feature type="domain" description="TNT" evidence="2">
    <location>
        <begin position="562"/>
        <end position="658"/>
    </location>
</feature>
<evidence type="ECO:0008006" key="6">
    <source>
        <dbReference type="Google" id="ProtNLM"/>
    </source>
</evidence>
<comment type="caution">
    <text evidence="4">The sequence shown here is derived from an EMBL/GenBank/DDBJ whole genome shotgun (WGS) entry which is preliminary data.</text>
</comment>
<dbReference type="OrthoDB" id="4509678at2"/>
<evidence type="ECO:0000259" key="3">
    <source>
        <dbReference type="Pfam" id="PF22905"/>
    </source>
</evidence>
<dbReference type="EMBL" id="AFVW02000003">
    <property type="protein sequence ID" value="EJO88640.1"/>
    <property type="molecule type" value="Genomic_DNA"/>
</dbReference>
<protein>
    <recommendedName>
        <fullName evidence="6">DUF4237 domain-containing protein</fullName>
    </recommendedName>
</protein>
<feature type="compositionally biased region" description="Pro residues" evidence="1">
    <location>
        <begin position="497"/>
        <end position="514"/>
    </location>
</feature>
<gene>
    <name evidence="4" type="ORF">MCOL_V210345</name>
</gene>
<evidence type="ECO:0000313" key="5">
    <source>
        <dbReference type="Proteomes" id="UP000006455"/>
    </source>
</evidence>
<dbReference type="eggNOG" id="ENOG5033CJT">
    <property type="taxonomic scope" value="Bacteria"/>
</dbReference>
<dbReference type="InterPro" id="IPR025331">
    <property type="entry name" value="TNT"/>
</dbReference>
<dbReference type="AlphaFoldDB" id="J4SGQ0"/>
<dbReference type="RefSeq" id="WP_007771655.1">
    <property type="nucleotide sequence ID" value="NZ_AFVW02000003.1"/>
</dbReference>
<evidence type="ECO:0000313" key="4">
    <source>
        <dbReference type="EMBL" id="EJO88640.1"/>
    </source>
</evidence>
<evidence type="ECO:0000256" key="1">
    <source>
        <dbReference type="SAM" id="MobiDB-lite"/>
    </source>
</evidence>
<reference evidence="4 5" key="1">
    <citation type="journal article" date="2011" name="J. Bacteriol.">
        <title>Genome sequence of the Mycobacterium colombiense type strain, CECT 3035.</title>
        <authorList>
            <person name="Gonzalez-Perez M."/>
            <person name="Murcia M.I."/>
            <person name="Landsman D."/>
            <person name="Jordan I.K."/>
            <person name="Marino-Ramirez L."/>
        </authorList>
    </citation>
    <scope>NUCLEOTIDE SEQUENCE [LARGE SCALE GENOMIC DNA]</scope>
    <source>
        <strain evidence="4 5">CECT 3035</strain>
    </source>
</reference>
<dbReference type="GeneID" id="31527451"/>
<dbReference type="GO" id="GO:0050135">
    <property type="term" value="F:NADP+ nucleosidase activity"/>
    <property type="evidence" value="ECO:0007669"/>
    <property type="project" value="InterPro"/>
</dbReference>
<dbReference type="Proteomes" id="UP000006455">
    <property type="component" value="Unassembled WGS sequence"/>
</dbReference>
<name>J4SGQ0_9MYCO</name>
<feature type="domain" description="Predicted hydrolase N-terminal" evidence="3">
    <location>
        <begin position="1"/>
        <end position="195"/>
    </location>
</feature>
<dbReference type="STRING" id="1041522.GCA_002105755_03888"/>
<feature type="region of interest" description="Disordered" evidence="1">
    <location>
        <begin position="419"/>
        <end position="576"/>
    </location>
</feature>
<dbReference type="Pfam" id="PF14021">
    <property type="entry name" value="TNT"/>
    <property type="match status" value="1"/>
</dbReference>
<proteinExistence type="predicted"/>
<dbReference type="Pfam" id="PF22905">
    <property type="entry name" value="Hydro_N_hd"/>
    <property type="match status" value="1"/>
</dbReference>
<evidence type="ECO:0000259" key="2">
    <source>
        <dbReference type="Pfam" id="PF14021"/>
    </source>
</evidence>
<dbReference type="InterPro" id="IPR054469">
    <property type="entry name" value="Pred_hydrolase_N"/>
</dbReference>
<sequence>MGLPYIDERALVAEAGGDPWAINASLQAGSPLQISNLAQAFHRAGRCTAEADSAFQQARTRFEAAWNQQDGGHPINDSDEVQRVVKSLGAQSLQLPKIGADLENIAAALADAQKAGSARIAALEAQLKSISDSVVQAVNLLNNDKSLTAADKDAVHAFIDTCEEDALRDTKAALAALQAIRNGYADGLQKSLDSLHAEGYDGAPLHGADADGVAPPSPAQQAALGEIRQVITQAVADQLAKVRAARDALNKAAAEAYTHGPGSPEAEAANARLPKLKDDLAKALDDLRKMPDYTGIDPASVSITPDGRFMFTYNDKGQPVQVIGQLKNGTGEFFDQATGTYYSFNGGKLTGMRTPDPGQVEATPEPLWTAITLAVGGPGLKAGGEALLQGAKALFGREAFEGLTSESLTASGMTGPELRAALAGTDPPPHGAPGIGGEPVPGTHPLEPPPVEHAPPVTDAPVEHTPPAADAPVEHAPPADVPGEHAPAGPHVAALPDSPPPLPPDHPPPPPLAPDHPLFDGYHPVEPGPEFTQPDGRLRYPDDTLPTKPYAVPGTVVPDAHLTPGSTLSRFGNPGGSYMAPEGTPFAELSLPPGSAAQPFYQYVVKDPAALPPGWHIEGSEAAPWFHQPGGGQQYRIIKPDGTNGTVEQLERFGVVVRIR</sequence>